<dbReference type="Proteomes" id="UP000278351">
    <property type="component" value="Unassembled WGS sequence"/>
</dbReference>
<name>A0A3N4PV11_9BACT</name>
<evidence type="ECO:0000256" key="10">
    <source>
        <dbReference type="ARBA" id="ARBA00023186"/>
    </source>
</evidence>
<dbReference type="OrthoDB" id="9780552at2"/>
<comment type="subunit">
    <text evidence="13">Interacts with the Sec translocase complex via SecD. Specifically interacts with transmembrane segments of nascent integral membrane proteins during membrane integration.</text>
</comment>
<dbReference type="EMBL" id="RPDH01000001">
    <property type="protein sequence ID" value="RPE12452.1"/>
    <property type="molecule type" value="Genomic_DNA"/>
</dbReference>
<evidence type="ECO:0000256" key="7">
    <source>
        <dbReference type="ARBA" id="ARBA00022927"/>
    </source>
</evidence>
<dbReference type="InterPro" id="IPR038221">
    <property type="entry name" value="YidC_periplasmic_sf"/>
</dbReference>
<feature type="transmembrane region" description="Helical" evidence="13">
    <location>
        <begin position="6"/>
        <end position="22"/>
    </location>
</feature>
<keyword evidence="9 13" id="KW-0472">Membrane</keyword>
<keyword evidence="7 13" id="KW-0653">Protein transport</keyword>
<evidence type="ECO:0000256" key="5">
    <source>
        <dbReference type="ARBA" id="ARBA00022475"/>
    </source>
</evidence>
<feature type="domain" description="Membrane insertase YidC/Oxa/ALB C-terminal" evidence="14">
    <location>
        <begin position="379"/>
        <end position="572"/>
    </location>
</feature>
<evidence type="ECO:0000256" key="4">
    <source>
        <dbReference type="ARBA" id="ARBA00022448"/>
    </source>
</evidence>
<evidence type="ECO:0000256" key="9">
    <source>
        <dbReference type="ARBA" id="ARBA00023136"/>
    </source>
</evidence>
<protein>
    <recommendedName>
        <fullName evidence="3 13">Membrane protein insertase YidC</fullName>
    </recommendedName>
    <alternativeName>
        <fullName evidence="12 13">Foldase YidC</fullName>
    </alternativeName>
    <alternativeName>
        <fullName evidence="11 13">Membrane integrase YidC</fullName>
    </alternativeName>
    <alternativeName>
        <fullName evidence="13">Membrane protein YidC</fullName>
    </alternativeName>
</protein>
<dbReference type="InterPro" id="IPR028055">
    <property type="entry name" value="YidC/Oxa/ALB_C"/>
</dbReference>
<dbReference type="PANTHER" id="PTHR12428">
    <property type="entry name" value="OXA1"/>
    <property type="match status" value="1"/>
</dbReference>
<reference evidence="16 17" key="1">
    <citation type="submission" date="2018-11" db="EMBL/GenBank/DDBJ databases">
        <title>Chitinophaga lutea sp.nov., isolate from arsenic contaminated soil.</title>
        <authorList>
            <person name="Zong Y."/>
        </authorList>
    </citation>
    <scope>NUCLEOTIDE SEQUENCE [LARGE SCALE GENOMIC DNA]</scope>
    <source>
        <strain evidence="16 17">ZY74</strain>
    </source>
</reference>
<keyword evidence="8 13" id="KW-1133">Transmembrane helix</keyword>
<evidence type="ECO:0000256" key="13">
    <source>
        <dbReference type="HAMAP-Rule" id="MF_01810"/>
    </source>
</evidence>
<keyword evidence="5 13" id="KW-1003">Cell membrane</keyword>
<keyword evidence="10 13" id="KW-0143">Chaperone</keyword>
<evidence type="ECO:0000256" key="2">
    <source>
        <dbReference type="ARBA" id="ARBA00010527"/>
    </source>
</evidence>
<dbReference type="GO" id="GO:0015031">
    <property type="term" value="P:protein transport"/>
    <property type="evidence" value="ECO:0007669"/>
    <property type="project" value="UniProtKB-KW"/>
</dbReference>
<feature type="transmembrane region" description="Helical" evidence="13">
    <location>
        <begin position="378"/>
        <end position="399"/>
    </location>
</feature>
<feature type="transmembrane region" description="Helical" evidence="13">
    <location>
        <begin position="346"/>
        <end position="366"/>
    </location>
</feature>
<dbReference type="PRINTS" id="PR00701">
    <property type="entry name" value="60KDINNERMP"/>
</dbReference>
<dbReference type="NCBIfam" id="TIGR03593">
    <property type="entry name" value="yidC_nterm"/>
    <property type="match status" value="1"/>
</dbReference>
<feature type="transmembrane region" description="Helical" evidence="13">
    <location>
        <begin position="502"/>
        <end position="521"/>
    </location>
</feature>
<dbReference type="InterPro" id="IPR028053">
    <property type="entry name" value="Membr_insert_YidC_N"/>
</dbReference>
<dbReference type="InterPro" id="IPR019998">
    <property type="entry name" value="Membr_insert_YidC"/>
</dbReference>
<dbReference type="PANTHER" id="PTHR12428:SF65">
    <property type="entry name" value="CYTOCHROME C OXIDASE ASSEMBLY PROTEIN COX18, MITOCHONDRIAL"/>
    <property type="match status" value="1"/>
</dbReference>
<dbReference type="RefSeq" id="WP_123844962.1">
    <property type="nucleotide sequence ID" value="NZ_RPDH01000001.1"/>
</dbReference>
<dbReference type="CDD" id="cd19961">
    <property type="entry name" value="EcYidC-like_peri"/>
    <property type="match status" value="1"/>
</dbReference>
<comment type="function">
    <text evidence="13">Required for the insertion and/or proper folding and/or complex formation of integral membrane proteins into the membrane. Involved in integration of membrane proteins that insert both dependently and independently of the Sec translocase complex, as well as at least some lipoproteins. Aids folding of multispanning membrane proteins.</text>
</comment>
<comment type="similarity">
    <text evidence="2 13">Belongs to the OXA1/ALB3/YidC family. Type 1 subfamily.</text>
</comment>
<proteinExistence type="inferred from homology"/>
<evidence type="ECO:0000256" key="1">
    <source>
        <dbReference type="ARBA" id="ARBA00004429"/>
    </source>
</evidence>
<dbReference type="NCBIfam" id="TIGR03592">
    <property type="entry name" value="yidC_oxa1_cterm"/>
    <property type="match status" value="1"/>
</dbReference>
<feature type="domain" description="Membrane insertase YidC N-terminal" evidence="15">
    <location>
        <begin position="82"/>
        <end position="355"/>
    </location>
</feature>
<dbReference type="Pfam" id="PF14849">
    <property type="entry name" value="YidC_periplas"/>
    <property type="match status" value="1"/>
</dbReference>
<gene>
    <name evidence="13 16" type="primary">yidC</name>
    <name evidence="16" type="ORF">EGT74_02555</name>
</gene>
<evidence type="ECO:0000259" key="14">
    <source>
        <dbReference type="Pfam" id="PF02096"/>
    </source>
</evidence>
<evidence type="ECO:0000256" key="11">
    <source>
        <dbReference type="ARBA" id="ARBA00033245"/>
    </source>
</evidence>
<dbReference type="Gene3D" id="2.70.98.90">
    <property type="match status" value="1"/>
</dbReference>
<organism evidence="16 17">
    <name type="scientific">Chitinophaga lutea</name>
    <dbReference type="NCBI Taxonomy" id="2488634"/>
    <lineage>
        <taxon>Bacteria</taxon>
        <taxon>Pseudomonadati</taxon>
        <taxon>Bacteroidota</taxon>
        <taxon>Chitinophagia</taxon>
        <taxon>Chitinophagales</taxon>
        <taxon>Chitinophagaceae</taxon>
        <taxon>Chitinophaga</taxon>
    </lineage>
</organism>
<dbReference type="GO" id="GO:0032977">
    <property type="term" value="F:membrane insertase activity"/>
    <property type="evidence" value="ECO:0007669"/>
    <property type="project" value="InterPro"/>
</dbReference>
<keyword evidence="4 13" id="KW-0813">Transport</keyword>
<evidence type="ECO:0000259" key="15">
    <source>
        <dbReference type="Pfam" id="PF14849"/>
    </source>
</evidence>
<evidence type="ECO:0000256" key="3">
    <source>
        <dbReference type="ARBA" id="ARBA00015325"/>
    </source>
</evidence>
<dbReference type="Pfam" id="PF02096">
    <property type="entry name" value="60KD_IMP"/>
    <property type="match status" value="1"/>
</dbReference>
<feature type="transmembrane region" description="Helical" evidence="13">
    <location>
        <begin position="533"/>
        <end position="550"/>
    </location>
</feature>
<comment type="caution">
    <text evidence="16">The sequence shown here is derived from an EMBL/GenBank/DDBJ whole genome shotgun (WGS) entry which is preliminary data.</text>
</comment>
<dbReference type="InterPro" id="IPR001708">
    <property type="entry name" value="YidC/ALB3/OXA1/COX18"/>
</dbReference>
<sequence length="618" mass="70030">MDRNSVIGFVLLGALLIGYIFWNQKSTETARLEKARQDSIANLNKPKEEQVKLDTALAAVVDSNRPVAAFGQDALAGETETVLENDLVKLTFSNKGGIPKTVQLKALQTSEKEGKNQLKEFKTSDGQPLYLQKGSFNRMGLKFPSAGGELNTADLYFAPATSEKTTDGGQRITYRLNKNSGANQYIEYVYTLKPDSYLVDFTINAVGMQADLPKGSVPFQWNSQADRQEHDMTQERLNNQMHWRLADKEHDYFTLQNRAEEKLGPLQWLSFKQQFFNVTLLAKKENFASAEIHSKVPESGNIVGQEMTTLAIPYNGASSFSFPMEIYYGPNHYKTLKSMDVSLEKIIPLGTGIFAFVKYVNKWIIIPVFNFLGGLTSNYGLIILLLTIFIRIIIAPFTYQSYVSAAKMKVLKPELDELRAKHKDDQQAFGMEQMKLFRSAGVNPLGGCLPALLQLPILVAMYSFFPSSIELRQESFLWAKDLSTYDSIYNFGFTIPLYGDHISLFTILMTITSLVLAFYNRGMTDQSNPVMKYMPYVFPVMLLGIFNSMAAALTYYYFLSNVISILLQWVIQTFIINHDKIHAKIQANKLKPAGKSKWAERLEEMQKRQQDMQKTKKK</sequence>
<comment type="subcellular location">
    <subcellularLocation>
        <location evidence="1">Cell inner membrane</location>
        <topology evidence="1">Multi-pass membrane protein</topology>
    </subcellularLocation>
    <subcellularLocation>
        <location evidence="13">Cell membrane</location>
        <topology evidence="13">Multi-pass membrane protein</topology>
    </subcellularLocation>
</comment>
<keyword evidence="6 13" id="KW-0812">Transmembrane</keyword>
<dbReference type="CDD" id="cd20070">
    <property type="entry name" value="5TM_YidC_Alb3"/>
    <property type="match status" value="1"/>
</dbReference>
<dbReference type="AlphaFoldDB" id="A0A3N4PV11"/>
<dbReference type="HAMAP" id="MF_01810">
    <property type="entry name" value="YidC_type1"/>
    <property type="match status" value="1"/>
</dbReference>
<evidence type="ECO:0000256" key="6">
    <source>
        <dbReference type="ARBA" id="ARBA00022692"/>
    </source>
</evidence>
<feature type="transmembrane region" description="Helical" evidence="13">
    <location>
        <begin position="441"/>
        <end position="465"/>
    </location>
</feature>
<evidence type="ECO:0000313" key="16">
    <source>
        <dbReference type="EMBL" id="RPE12452.1"/>
    </source>
</evidence>
<accession>A0A3N4PV11</accession>
<dbReference type="InterPro" id="IPR047196">
    <property type="entry name" value="YidC_ALB_C"/>
</dbReference>
<evidence type="ECO:0000256" key="8">
    <source>
        <dbReference type="ARBA" id="ARBA00022989"/>
    </source>
</evidence>
<dbReference type="GO" id="GO:0005886">
    <property type="term" value="C:plasma membrane"/>
    <property type="evidence" value="ECO:0007669"/>
    <property type="project" value="UniProtKB-SubCell"/>
</dbReference>
<evidence type="ECO:0000256" key="12">
    <source>
        <dbReference type="ARBA" id="ARBA00033342"/>
    </source>
</evidence>
<dbReference type="GO" id="GO:0051205">
    <property type="term" value="P:protein insertion into membrane"/>
    <property type="evidence" value="ECO:0007669"/>
    <property type="project" value="TreeGrafter"/>
</dbReference>
<evidence type="ECO:0000313" key="17">
    <source>
        <dbReference type="Proteomes" id="UP000278351"/>
    </source>
</evidence>
<dbReference type="NCBIfam" id="NF002356">
    <property type="entry name" value="PRK01318.2-3"/>
    <property type="match status" value="1"/>
</dbReference>
<keyword evidence="17" id="KW-1185">Reference proteome</keyword>